<dbReference type="AlphaFoldDB" id="A0A8H7CYY0"/>
<dbReference type="SUPFAM" id="SSF81383">
    <property type="entry name" value="F-box domain"/>
    <property type="match status" value="1"/>
</dbReference>
<dbReference type="InterPro" id="IPR036047">
    <property type="entry name" value="F-box-like_dom_sf"/>
</dbReference>
<evidence type="ECO:0000313" key="2">
    <source>
        <dbReference type="Proteomes" id="UP000623467"/>
    </source>
</evidence>
<dbReference type="OrthoDB" id="2949637at2759"/>
<dbReference type="EMBL" id="JACAZH010000012">
    <property type="protein sequence ID" value="KAF7353307.1"/>
    <property type="molecule type" value="Genomic_DNA"/>
</dbReference>
<comment type="caution">
    <text evidence="1">The sequence shown here is derived from an EMBL/GenBank/DDBJ whole genome shotgun (WGS) entry which is preliminary data.</text>
</comment>
<gene>
    <name evidence="1" type="ORF">MSAN_01518700</name>
</gene>
<dbReference type="Proteomes" id="UP000623467">
    <property type="component" value="Unassembled WGS sequence"/>
</dbReference>
<protein>
    <submittedName>
        <fullName evidence="1">Putative f-box domain protein</fullName>
    </submittedName>
</protein>
<accession>A0A8H7CYY0</accession>
<reference evidence="1" key="1">
    <citation type="submission" date="2020-05" db="EMBL/GenBank/DDBJ databases">
        <title>Mycena genomes resolve the evolution of fungal bioluminescence.</title>
        <authorList>
            <person name="Tsai I.J."/>
        </authorList>
    </citation>
    <scope>NUCLEOTIDE SEQUENCE</scope>
    <source>
        <strain evidence="1">160909Yilan</strain>
    </source>
</reference>
<name>A0A8H7CYY0_9AGAR</name>
<organism evidence="1 2">
    <name type="scientific">Mycena sanguinolenta</name>
    <dbReference type="NCBI Taxonomy" id="230812"/>
    <lineage>
        <taxon>Eukaryota</taxon>
        <taxon>Fungi</taxon>
        <taxon>Dikarya</taxon>
        <taxon>Basidiomycota</taxon>
        <taxon>Agaricomycotina</taxon>
        <taxon>Agaricomycetes</taxon>
        <taxon>Agaricomycetidae</taxon>
        <taxon>Agaricales</taxon>
        <taxon>Marasmiineae</taxon>
        <taxon>Mycenaceae</taxon>
        <taxon>Mycena</taxon>
    </lineage>
</organism>
<proteinExistence type="predicted"/>
<keyword evidence="2" id="KW-1185">Reference proteome</keyword>
<evidence type="ECO:0000313" key="1">
    <source>
        <dbReference type="EMBL" id="KAF7353307.1"/>
    </source>
</evidence>
<sequence>MSNSQNAVLSTPELVELTLSHLPIRDLLIIAPLVCKTWQALTLTPALQRALFFEPDPSYRAERVRNPLLMEMFAPFYSAVSTERWTWPTAKDIKWMPWSKAPHAFNRPEASWRRMLVAQPPPRKMLISETCHGRGGICDRRAVLDDQPLRMGRLYDITLPLIDRVVTSFCVRWSHDGDNDSPSDITLSVDYVQQCAMGIRHVLGNQFYNTATRYKTNLTFGDWSGIRAHPVEESDGDPDEESD</sequence>